<feature type="chain" id="PRO_5045786050" description="AAA+ family ATPase" evidence="2">
    <location>
        <begin position="22"/>
        <end position="134"/>
    </location>
</feature>
<gene>
    <name evidence="3" type="ORF">NBRC116598_10230</name>
</gene>
<dbReference type="EMBL" id="BAABWU010000002">
    <property type="protein sequence ID" value="GAA6195579.1"/>
    <property type="molecule type" value="Genomic_DNA"/>
</dbReference>
<comment type="caution">
    <text evidence="3">The sequence shown here is derived from an EMBL/GenBank/DDBJ whole genome shotgun (WGS) entry which is preliminary data.</text>
</comment>
<name>A0ABQ0AIB7_9RHOB</name>
<reference evidence="3 4" key="1">
    <citation type="submission" date="2024-04" db="EMBL/GenBank/DDBJ databases">
        <title>Draft genome sequence of Pseudophaeobacter arcticus NBRC 116598.</title>
        <authorList>
            <person name="Miyakawa T."/>
            <person name="Kusuya Y."/>
            <person name="Miura T."/>
        </authorList>
    </citation>
    <scope>NUCLEOTIDE SEQUENCE [LARGE SCALE GENOMIC DNA]</scope>
    <source>
        <strain evidence="3 4">SU-CL00105</strain>
    </source>
</reference>
<evidence type="ECO:0000313" key="4">
    <source>
        <dbReference type="Proteomes" id="UP001441944"/>
    </source>
</evidence>
<dbReference type="Proteomes" id="UP001441944">
    <property type="component" value="Unassembled WGS sequence"/>
</dbReference>
<proteinExistence type="predicted"/>
<protein>
    <recommendedName>
        <fullName evidence="5">AAA+ family ATPase</fullName>
    </recommendedName>
</protein>
<keyword evidence="2" id="KW-0732">Signal</keyword>
<evidence type="ECO:0008006" key="5">
    <source>
        <dbReference type="Google" id="ProtNLM"/>
    </source>
</evidence>
<evidence type="ECO:0000313" key="3">
    <source>
        <dbReference type="EMBL" id="GAA6195579.1"/>
    </source>
</evidence>
<organism evidence="3 4">
    <name type="scientific">Pseudophaeobacter arcticus</name>
    <dbReference type="NCBI Taxonomy" id="385492"/>
    <lineage>
        <taxon>Bacteria</taxon>
        <taxon>Pseudomonadati</taxon>
        <taxon>Pseudomonadota</taxon>
        <taxon>Alphaproteobacteria</taxon>
        <taxon>Rhodobacterales</taxon>
        <taxon>Paracoccaceae</taxon>
        <taxon>Pseudophaeobacter</taxon>
    </lineage>
</organism>
<feature type="region of interest" description="Disordered" evidence="1">
    <location>
        <begin position="102"/>
        <end position="134"/>
    </location>
</feature>
<feature type="signal peptide" evidence="2">
    <location>
        <begin position="1"/>
        <end position="21"/>
    </location>
</feature>
<evidence type="ECO:0000256" key="2">
    <source>
        <dbReference type="SAM" id="SignalP"/>
    </source>
</evidence>
<dbReference type="RefSeq" id="WP_353397564.1">
    <property type="nucleotide sequence ID" value="NZ_BAABWU010000002.1"/>
</dbReference>
<feature type="compositionally biased region" description="Gly residues" evidence="1">
    <location>
        <begin position="123"/>
        <end position="134"/>
    </location>
</feature>
<keyword evidence="4" id="KW-1185">Reference proteome</keyword>
<accession>A0ABQ0AIB7</accession>
<sequence>MKHIFAPALIASFLMASPLVAQDSVPQDGDSGGSSLMERGAELFWKGLREEMAPSLEELEGLMSQIGPSMQSFLAEMGPALTEIASKVEDWSRYEAPEILPNGDIIIRRKPDEPDSTPPEGGSADGAGDGSTDL</sequence>
<evidence type="ECO:0000256" key="1">
    <source>
        <dbReference type="SAM" id="MobiDB-lite"/>
    </source>
</evidence>